<dbReference type="Proteomes" id="UP000521676">
    <property type="component" value="Unassembled WGS sequence"/>
</dbReference>
<organism evidence="2 4">
    <name type="scientific">Candidatus Chlorohelix allophototropha</name>
    <dbReference type="NCBI Taxonomy" id="3003348"/>
    <lineage>
        <taxon>Bacteria</taxon>
        <taxon>Bacillati</taxon>
        <taxon>Chloroflexota</taxon>
        <taxon>Chloroflexia</taxon>
        <taxon>Candidatus Chloroheliales</taxon>
        <taxon>Candidatus Chloroheliaceae</taxon>
        <taxon>Candidatus Chlorohelix</taxon>
    </lineage>
</organism>
<evidence type="ECO:0000313" key="3">
    <source>
        <dbReference type="EMBL" id="WJW68600.1"/>
    </source>
</evidence>
<dbReference type="PANTHER" id="PTHR40274:SF4">
    <property type="entry name" value="BLL1406 PROTEIN"/>
    <property type="match status" value="1"/>
</dbReference>
<accession>A0A8T7M969</accession>
<proteinExistence type="predicted"/>
<dbReference type="AlphaFoldDB" id="A0A8T7M969"/>
<keyword evidence="5" id="KW-1185">Reference proteome</keyword>
<dbReference type="RefSeq" id="WP_341470505.1">
    <property type="nucleotide sequence ID" value="NZ_CP128400.1"/>
</dbReference>
<feature type="chain" id="PRO_5035885393" description="SMP-30/Gluconolactonase/LRE-like region domain-containing protein" evidence="1">
    <location>
        <begin position="28"/>
        <end position="568"/>
    </location>
</feature>
<gene>
    <name evidence="2" type="ORF">HXX08_22650</name>
    <name evidence="3" type="ORF">OZ401_004214</name>
</gene>
<dbReference type="EMBL" id="CP128400">
    <property type="protein sequence ID" value="WJW68600.1"/>
    <property type="molecule type" value="Genomic_DNA"/>
</dbReference>
<evidence type="ECO:0000313" key="2">
    <source>
        <dbReference type="EMBL" id="NWJ48670.1"/>
    </source>
</evidence>
<sequence length="568" mass="61213">MRNVKKFSLAMVSMLLVFQLTLGMSFAKEQEEDWGKDGHGNLQTLVKGSPIHGANGIAFHNGLLYIASVFGSEIVVMNPYSGQIVKRLGQEYGVQTPDDLVFGPDGSLYWTSLFTGEVGKLAPDGVTHSIVATNLPGANAIAFTRDFKRLFVSADFFGNGLYEIDPTGANTTPIDILKFPEYGVPNVAGEMNAMAFGADGYLYGPMYNKGRVVKVNVATKEITTVLELPQPGINPAAVKFDSQERLNIVTSNPNQVIRLNLHNMQQEVLANPVSGIDNLAFDSHGRLFISDASGGSISEILKNKQLREVSPAGMMAAGGVAVLPGKDGHDRVFVADFWTLRQYDGKSGTPKPLGKFTSAVQPMTVAPFGDKLVWTSINGNAVQIWDPVTKQVVQDYRDFAGPTNAIEFRGNLVVAEIGTGKVVMQNPAEVRTVLTTIQGIPFGLASNDKELYAADWYSGLIYKLAEGGTIIAKPNPILNGHQFSQPEGLALERDGHLLVVEVGAGRLSRVDLKTGTITTVVDKLQIGAWLPLLPPTTFFNGVAVGHSGTIYLTADKANALYRIRGDND</sequence>
<name>A0A8T7M969_9CHLR</name>
<dbReference type="InterPro" id="IPR011042">
    <property type="entry name" value="6-blade_b-propeller_TolB-like"/>
</dbReference>
<dbReference type="PANTHER" id="PTHR40274">
    <property type="entry name" value="VIRGINIAMYCIN B LYASE"/>
    <property type="match status" value="1"/>
</dbReference>
<evidence type="ECO:0008006" key="6">
    <source>
        <dbReference type="Google" id="ProtNLM"/>
    </source>
</evidence>
<dbReference type="Gene3D" id="2.120.10.30">
    <property type="entry name" value="TolB, C-terminal domain"/>
    <property type="match status" value="3"/>
</dbReference>
<dbReference type="EMBL" id="JACATZ010000003">
    <property type="protein sequence ID" value="NWJ48670.1"/>
    <property type="molecule type" value="Genomic_DNA"/>
</dbReference>
<dbReference type="Proteomes" id="UP001431572">
    <property type="component" value="Chromosome 2"/>
</dbReference>
<dbReference type="SUPFAM" id="SSF63829">
    <property type="entry name" value="Calcium-dependent phosphotriesterase"/>
    <property type="match status" value="3"/>
</dbReference>
<keyword evidence="1" id="KW-0732">Signal</keyword>
<evidence type="ECO:0000313" key="5">
    <source>
        <dbReference type="Proteomes" id="UP001431572"/>
    </source>
</evidence>
<feature type="signal peptide" evidence="1">
    <location>
        <begin position="1"/>
        <end position="27"/>
    </location>
</feature>
<dbReference type="InterPro" id="IPR051344">
    <property type="entry name" value="Vgb"/>
</dbReference>
<protein>
    <recommendedName>
        <fullName evidence="6">SMP-30/Gluconolactonase/LRE-like region domain-containing protein</fullName>
    </recommendedName>
</protein>
<evidence type="ECO:0000313" key="4">
    <source>
        <dbReference type="Proteomes" id="UP000521676"/>
    </source>
</evidence>
<evidence type="ECO:0000256" key="1">
    <source>
        <dbReference type="SAM" id="SignalP"/>
    </source>
</evidence>
<reference evidence="2 4" key="1">
    <citation type="submission" date="2020-06" db="EMBL/GenBank/DDBJ databases">
        <title>Anoxygenic phototrophic Chloroflexota member uses a Type I reaction center.</title>
        <authorList>
            <person name="Tsuji J.M."/>
            <person name="Shaw N.A."/>
            <person name="Nagashima S."/>
            <person name="Venkiteswaran J."/>
            <person name="Schiff S.L."/>
            <person name="Hanada S."/>
            <person name="Tank M."/>
            <person name="Neufeld J.D."/>
        </authorList>
    </citation>
    <scope>NUCLEOTIDE SEQUENCE [LARGE SCALE GENOMIC DNA]</scope>
    <source>
        <strain evidence="2">L227-S17</strain>
    </source>
</reference>
<reference evidence="3" key="2">
    <citation type="journal article" date="2024" name="Nature">
        <title>Anoxygenic phototroph of the Chloroflexota uses a type I reaction centre.</title>
        <authorList>
            <person name="Tsuji J.M."/>
            <person name="Shaw N.A."/>
            <person name="Nagashima S."/>
            <person name="Venkiteswaran J.J."/>
            <person name="Schiff S.L."/>
            <person name="Watanabe T."/>
            <person name="Fukui M."/>
            <person name="Hanada S."/>
            <person name="Tank M."/>
            <person name="Neufeld J.D."/>
        </authorList>
    </citation>
    <scope>NUCLEOTIDE SEQUENCE</scope>
    <source>
        <strain evidence="3">L227-S17</strain>
    </source>
</reference>